<feature type="transmembrane region" description="Helical" evidence="3">
    <location>
        <begin position="89"/>
        <end position="108"/>
    </location>
</feature>
<sequence>MNCKEAILLMHDYLDGELAGAEAAELKKHMAACPECRQRYAKLERAGMLIRSLKPAAPPSGLTTASIMQSLPAPAKRVAWTRWPRRHPAATVAAVFFMVMLGSFLSMWNQDTQLALQGDLDQVVVKGHTVVVPEGRTVEGNLIVENGQVEVQGKINGNLVVIDGNYALASTAQISGEIQSVNQAVEWLWFKVNQFISLFAK</sequence>
<dbReference type="OrthoDB" id="9782842at2"/>
<evidence type="ECO:0000259" key="4">
    <source>
        <dbReference type="Pfam" id="PF13490"/>
    </source>
</evidence>
<keyword evidence="3" id="KW-0812">Transmembrane</keyword>
<dbReference type="InterPro" id="IPR041916">
    <property type="entry name" value="Anti_sigma_zinc_sf"/>
</dbReference>
<dbReference type="AlphaFoldDB" id="A0A2V5KPU6"/>
<comment type="caution">
    <text evidence="5">The sequence shown here is derived from an EMBL/GenBank/DDBJ whole genome shotgun (WGS) entry which is preliminary data.</text>
</comment>
<proteinExistence type="inferred from homology"/>
<evidence type="ECO:0000256" key="1">
    <source>
        <dbReference type="ARBA" id="ARBA00024353"/>
    </source>
</evidence>
<evidence type="ECO:0000256" key="2">
    <source>
        <dbReference type="ARBA" id="ARBA00024438"/>
    </source>
</evidence>
<dbReference type="RefSeq" id="WP_110843590.1">
    <property type="nucleotide sequence ID" value="NZ_QJVJ01000018.1"/>
</dbReference>
<dbReference type="EMBL" id="QJVJ01000018">
    <property type="protein sequence ID" value="PYI50576.1"/>
    <property type="molecule type" value="Genomic_DNA"/>
</dbReference>
<evidence type="ECO:0000313" key="6">
    <source>
        <dbReference type="Proteomes" id="UP000247476"/>
    </source>
</evidence>
<protein>
    <recommendedName>
        <fullName evidence="2">Anti-sigma-W factor RsiW</fullName>
    </recommendedName>
</protein>
<organism evidence="5 6">
    <name type="scientific">Paenibacillus flagellatus</name>
    <dbReference type="NCBI Taxonomy" id="2211139"/>
    <lineage>
        <taxon>Bacteria</taxon>
        <taxon>Bacillati</taxon>
        <taxon>Bacillota</taxon>
        <taxon>Bacilli</taxon>
        <taxon>Bacillales</taxon>
        <taxon>Paenibacillaceae</taxon>
        <taxon>Paenibacillus</taxon>
    </lineage>
</organism>
<reference evidence="5 6" key="1">
    <citation type="submission" date="2018-05" db="EMBL/GenBank/DDBJ databases">
        <title>Paenibacillus flagellatus sp. nov., isolated from selenium mineral soil.</title>
        <authorList>
            <person name="Dai X."/>
        </authorList>
    </citation>
    <scope>NUCLEOTIDE SEQUENCE [LARGE SCALE GENOMIC DNA]</scope>
    <source>
        <strain evidence="5 6">DXL2</strain>
    </source>
</reference>
<keyword evidence="3" id="KW-0472">Membrane</keyword>
<evidence type="ECO:0000256" key="3">
    <source>
        <dbReference type="SAM" id="Phobius"/>
    </source>
</evidence>
<feature type="domain" description="Putative zinc-finger" evidence="4">
    <location>
        <begin position="3"/>
        <end position="37"/>
    </location>
</feature>
<dbReference type="InterPro" id="IPR027383">
    <property type="entry name" value="Znf_put"/>
</dbReference>
<name>A0A2V5KPU6_9BACL</name>
<evidence type="ECO:0000313" key="5">
    <source>
        <dbReference type="EMBL" id="PYI50576.1"/>
    </source>
</evidence>
<keyword evidence="6" id="KW-1185">Reference proteome</keyword>
<accession>A0A2V5KPU6</accession>
<keyword evidence="3" id="KW-1133">Transmembrane helix</keyword>
<gene>
    <name evidence="5" type="ORF">DLM86_29180</name>
</gene>
<dbReference type="Gene3D" id="1.10.10.1320">
    <property type="entry name" value="Anti-sigma factor, zinc-finger domain"/>
    <property type="match status" value="1"/>
</dbReference>
<dbReference type="Pfam" id="PF13490">
    <property type="entry name" value="zf-HC2"/>
    <property type="match status" value="1"/>
</dbReference>
<comment type="similarity">
    <text evidence="1">Belongs to the zinc-associated anti-sigma factor (ZAS) superfamily. Anti-sigma-W factor family.</text>
</comment>
<dbReference type="Proteomes" id="UP000247476">
    <property type="component" value="Unassembled WGS sequence"/>
</dbReference>